<reference evidence="4" key="1">
    <citation type="journal article" date="2015" name="ISME J.">
        <title>Aquifer environment selects for microbial species cohorts in sediment and groundwater.</title>
        <authorList>
            <person name="Hug L.A."/>
            <person name="Thomas B.C."/>
            <person name="Brown C.T."/>
            <person name="Frischkorn K.R."/>
            <person name="Williams K.H."/>
            <person name="Tringe S.G."/>
            <person name="Banfield J.F."/>
        </authorList>
    </citation>
    <scope>NUCLEOTIDE SEQUENCE</scope>
</reference>
<dbReference type="EMBL" id="KT007008">
    <property type="protein sequence ID" value="AKQ03124.1"/>
    <property type="molecule type" value="Genomic_DNA"/>
</dbReference>
<evidence type="ECO:0000313" key="4">
    <source>
        <dbReference type="EMBL" id="AKQ03124.1"/>
    </source>
</evidence>
<dbReference type="GO" id="GO:0004722">
    <property type="term" value="F:protein serine/threonine phosphatase activity"/>
    <property type="evidence" value="ECO:0007669"/>
    <property type="project" value="UniProtKB-EC"/>
</dbReference>
<keyword evidence="1 4" id="KW-0378">Hydrolase</keyword>
<name>A0A0H4TQR5_9EURY</name>
<dbReference type="PROSITE" id="PS00383">
    <property type="entry name" value="TYR_PHOSPHATASE_1"/>
    <property type="match status" value="1"/>
</dbReference>
<evidence type="ECO:0000256" key="1">
    <source>
        <dbReference type="ARBA" id="ARBA00022801"/>
    </source>
</evidence>
<dbReference type="InterPro" id="IPR016130">
    <property type="entry name" value="Tyr_Pase_AS"/>
</dbReference>
<accession>A0A0H4TQR5</accession>
<organism evidence="4">
    <name type="scientific">uncultured euryarchaeote Rifle_16ft_4_minimus_37884</name>
    <dbReference type="NCBI Taxonomy" id="1665196"/>
    <lineage>
        <taxon>Archaea</taxon>
        <taxon>Methanobacteriati</taxon>
        <taxon>Methanobacteriota</taxon>
        <taxon>environmental samples</taxon>
    </lineage>
</organism>
<sequence length="329" mass="37238">MVSGERVHVAVVESARSEAEYEEDRRPVLQKAGEESCVRCLLRIRTVRRDDRLAELWWEPALREVESLEPSELREVTKVLPALADGRGPGEPRRDLGRSLQILRVGKPERGEVRIEGEGDRRGARDRAAMRLGEPHAVVGIEEAEGHTADGHDRRYTERYFELPRRHGRAVELSHYTIDGGRLAGLPGPAYMEWDFARLRKMGFSVVVSLECDRLNTFEIEDAGFEHKKICVEDFTAPTFDQIDEFVAFVDGKLAQGKKVLVHCYAGRGRTGTMLAAYLIHQGMSADAAIREIRERAAKAYGTLRGVIEPEQEEMLYRYEHRLRGVTSG</sequence>
<dbReference type="InterPro" id="IPR029021">
    <property type="entry name" value="Prot-tyrosine_phosphatase-like"/>
</dbReference>
<dbReference type="Pfam" id="PF22785">
    <property type="entry name" value="Tc-R-P"/>
    <property type="match status" value="1"/>
</dbReference>
<proteinExistence type="predicted"/>
<dbReference type="PROSITE" id="PS50054">
    <property type="entry name" value="TYR_PHOSPHATASE_DUAL"/>
    <property type="match status" value="1"/>
</dbReference>
<dbReference type="GO" id="GO:0004725">
    <property type="term" value="F:protein tyrosine phosphatase activity"/>
    <property type="evidence" value="ECO:0007669"/>
    <property type="project" value="UniProtKB-EC"/>
</dbReference>
<dbReference type="EC" id="3.1.3.16" evidence="4"/>
<evidence type="ECO:0000259" key="3">
    <source>
        <dbReference type="PROSITE" id="PS50056"/>
    </source>
</evidence>
<protein>
    <submittedName>
        <fullName evidence="4">ABC transporter, dual specificity phosphatase</fullName>
        <ecNumber evidence="4">3.1.3.16</ecNumber>
        <ecNumber evidence="4">3.1.3.48</ecNumber>
    </submittedName>
</protein>
<dbReference type="EC" id="3.1.3.48" evidence="4"/>
<dbReference type="Gene3D" id="3.90.190.10">
    <property type="entry name" value="Protein tyrosine phosphatase superfamily"/>
    <property type="match status" value="1"/>
</dbReference>
<dbReference type="InterPro" id="IPR000387">
    <property type="entry name" value="Tyr_Pase_dom"/>
</dbReference>
<dbReference type="AlphaFoldDB" id="A0A0H4TQR5"/>
<dbReference type="InterPro" id="IPR020422">
    <property type="entry name" value="TYR_PHOSPHATASE_DUAL_dom"/>
</dbReference>
<dbReference type="SMART" id="SM00195">
    <property type="entry name" value="DSPc"/>
    <property type="match status" value="1"/>
</dbReference>
<dbReference type="PROSITE" id="PS50056">
    <property type="entry name" value="TYR_PHOSPHATASE_2"/>
    <property type="match status" value="1"/>
</dbReference>
<evidence type="ECO:0000259" key="2">
    <source>
        <dbReference type="PROSITE" id="PS50054"/>
    </source>
</evidence>
<dbReference type="FunFam" id="3.90.190.10:FF:000157">
    <property type="entry name" value="Protein-tyrosine phosphatase"/>
    <property type="match status" value="1"/>
</dbReference>
<dbReference type="InterPro" id="IPR050561">
    <property type="entry name" value="PTP"/>
</dbReference>
<feature type="domain" description="Tyrosine-protein phosphatase" evidence="2">
    <location>
        <begin position="172"/>
        <end position="325"/>
    </location>
</feature>
<dbReference type="PANTHER" id="PTHR23339">
    <property type="entry name" value="TYROSINE SPECIFIC PROTEIN PHOSPHATASE AND DUAL SPECIFICITY PROTEIN PHOSPHATASE"/>
    <property type="match status" value="1"/>
</dbReference>
<dbReference type="SUPFAM" id="SSF52799">
    <property type="entry name" value="(Phosphotyrosine protein) phosphatases II"/>
    <property type="match status" value="1"/>
</dbReference>
<feature type="domain" description="Tyrosine specific protein phosphatases" evidence="3">
    <location>
        <begin position="244"/>
        <end position="296"/>
    </location>
</feature>